<evidence type="ECO:0000313" key="7">
    <source>
        <dbReference type="EMBL" id="SNT53664.1"/>
    </source>
</evidence>
<dbReference type="InterPro" id="IPR013563">
    <property type="entry name" value="Oligopep_ABC_C"/>
</dbReference>
<dbReference type="InterPro" id="IPR003439">
    <property type="entry name" value="ABC_transporter-like_ATP-bd"/>
</dbReference>
<evidence type="ECO:0000256" key="3">
    <source>
        <dbReference type="ARBA" id="ARBA00022741"/>
    </source>
</evidence>
<dbReference type="InterPro" id="IPR003593">
    <property type="entry name" value="AAA+_ATPase"/>
</dbReference>
<dbReference type="OrthoDB" id="2986442at2"/>
<dbReference type="Pfam" id="PF00005">
    <property type="entry name" value="ABC_tran"/>
    <property type="match status" value="2"/>
</dbReference>
<feature type="domain" description="ABC transporter" evidence="6">
    <location>
        <begin position="16"/>
        <end position="262"/>
    </location>
</feature>
<dbReference type="AlphaFoldDB" id="A0A239NGW3"/>
<keyword evidence="2" id="KW-0813">Transport</keyword>
<dbReference type="NCBIfam" id="NF008453">
    <property type="entry name" value="PRK11308.1"/>
    <property type="match status" value="2"/>
</dbReference>
<dbReference type="GO" id="GO:0015833">
    <property type="term" value="P:peptide transport"/>
    <property type="evidence" value="ECO:0007669"/>
    <property type="project" value="InterPro"/>
</dbReference>
<dbReference type="NCBIfam" id="NF007739">
    <property type="entry name" value="PRK10419.1"/>
    <property type="match status" value="2"/>
</dbReference>
<evidence type="ECO:0000256" key="5">
    <source>
        <dbReference type="SAM" id="MobiDB-lite"/>
    </source>
</evidence>
<evidence type="ECO:0000256" key="2">
    <source>
        <dbReference type="ARBA" id="ARBA00022448"/>
    </source>
</evidence>
<dbReference type="PROSITE" id="PS00211">
    <property type="entry name" value="ABC_TRANSPORTER_1"/>
    <property type="match status" value="1"/>
</dbReference>
<dbReference type="GO" id="GO:0005524">
    <property type="term" value="F:ATP binding"/>
    <property type="evidence" value="ECO:0007669"/>
    <property type="project" value="UniProtKB-KW"/>
</dbReference>
<keyword evidence="3" id="KW-0547">Nucleotide-binding</keyword>
<keyword evidence="8" id="KW-1185">Reference proteome</keyword>
<dbReference type="SMART" id="SM00382">
    <property type="entry name" value="AAA"/>
    <property type="match status" value="2"/>
</dbReference>
<dbReference type="RefSeq" id="WP_089329748.1">
    <property type="nucleotide sequence ID" value="NZ_FZOR01000040.1"/>
</dbReference>
<evidence type="ECO:0000259" key="6">
    <source>
        <dbReference type="PROSITE" id="PS50893"/>
    </source>
</evidence>
<proteinExistence type="inferred from homology"/>
<gene>
    <name evidence="7" type="ORF">SAMN05443665_104060</name>
</gene>
<dbReference type="Gene3D" id="3.40.50.300">
    <property type="entry name" value="P-loop containing nucleotide triphosphate hydrolases"/>
    <property type="match status" value="2"/>
</dbReference>
<feature type="domain" description="ABC transporter" evidence="6">
    <location>
        <begin position="350"/>
        <end position="594"/>
    </location>
</feature>
<dbReference type="GO" id="GO:0016887">
    <property type="term" value="F:ATP hydrolysis activity"/>
    <property type="evidence" value="ECO:0007669"/>
    <property type="project" value="InterPro"/>
</dbReference>
<dbReference type="Proteomes" id="UP000198318">
    <property type="component" value="Unassembled WGS sequence"/>
</dbReference>
<evidence type="ECO:0000256" key="4">
    <source>
        <dbReference type="ARBA" id="ARBA00022840"/>
    </source>
</evidence>
<feature type="compositionally biased region" description="Low complexity" evidence="5">
    <location>
        <begin position="332"/>
        <end position="345"/>
    </location>
</feature>
<dbReference type="FunFam" id="3.40.50.300:FF:000016">
    <property type="entry name" value="Oligopeptide ABC transporter ATP-binding component"/>
    <property type="match status" value="1"/>
</dbReference>
<feature type="region of interest" description="Disordered" evidence="5">
    <location>
        <begin position="324"/>
        <end position="345"/>
    </location>
</feature>
<evidence type="ECO:0000313" key="8">
    <source>
        <dbReference type="Proteomes" id="UP000198318"/>
    </source>
</evidence>
<evidence type="ECO:0000256" key="1">
    <source>
        <dbReference type="ARBA" id="ARBA00005417"/>
    </source>
</evidence>
<reference evidence="7 8" key="1">
    <citation type="submission" date="2017-06" db="EMBL/GenBank/DDBJ databases">
        <authorList>
            <person name="Kim H.J."/>
            <person name="Triplett B.A."/>
        </authorList>
    </citation>
    <scope>NUCLEOTIDE SEQUENCE [LARGE SCALE GENOMIC DNA]</scope>
    <source>
        <strain evidence="7 8">DSM 44715</strain>
    </source>
</reference>
<dbReference type="PANTHER" id="PTHR43776">
    <property type="entry name" value="TRANSPORT ATP-BINDING PROTEIN"/>
    <property type="match status" value="1"/>
</dbReference>
<sequence length="615" mass="65996">MSRRKDAEAAGPLLSVDALRVSFGGGRDRAEVVRGVGFTLDRGDCLAIVGESGSGKSVTARALLGLAGRGSTVTGGIELDGEDLTAIDDRRWRRIRGGRIGMVLQDALSSLDPVRTVGAEVTEAIGNHRTLPRAERPARVVSLLERTSVPDPGLRARQYPHELSGGLRQRALIASAIAADPDLIIADEPTTALDVTVAAEILDLLDGLRRRGVALLLISHDLAVVARMADRIAVMHRGSFVEHGPTERVLRSPAHPYTRRLLGAVPTAGRRNAPLMPPEPAKSGPAPESGCRYAHRCALAVDLCRTEDPAPVLLTAEHRSWCHRTGDREPARPAAPSARRAPAAEPRTLIEVDGVAKSYPGPDRTRRPAVEDVSLTLREGETLGVVGESGSGKTTLAGIILGLVRPDRGSVRFLDRPWSPAPESARRPLRDRIRFVQQDPMASFDPRYTVERVVAEAVGASGALAARGRRDTVVALLERVGLDAGFLRRHPVRLSGGQRQRVAIARALASEPDVIVCDEPVSALDVSVQAQILDLFAELRDDLGMALLFISHDLGVVHHLSDRVLVMREARVVESGPVDQVFNAPRAPYTRTLLSALPALAVPEPAADQPVDHTL</sequence>
<comment type="similarity">
    <text evidence="1">Belongs to the ABC transporter superfamily.</text>
</comment>
<organism evidence="7 8">
    <name type="scientific">Actinomadura meyerae</name>
    <dbReference type="NCBI Taxonomy" id="240840"/>
    <lineage>
        <taxon>Bacteria</taxon>
        <taxon>Bacillati</taxon>
        <taxon>Actinomycetota</taxon>
        <taxon>Actinomycetes</taxon>
        <taxon>Streptosporangiales</taxon>
        <taxon>Thermomonosporaceae</taxon>
        <taxon>Actinomadura</taxon>
    </lineage>
</organism>
<name>A0A239NGW3_9ACTN</name>
<dbReference type="InterPro" id="IPR050319">
    <property type="entry name" value="ABC_transp_ATP-bind"/>
</dbReference>
<dbReference type="PANTHER" id="PTHR43776:SF7">
    <property type="entry name" value="D,D-DIPEPTIDE TRANSPORT ATP-BINDING PROTEIN DDPF-RELATED"/>
    <property type="match status" value="1"/>
</dbReference>
<dbReference type="EMBL" id="FZOR01000040">
    <property type="protein sequence ID" value="SNT53664.1"/>
    <property type="molecule type" value="Genomic_DNA"/>
</dbReference>
<dbReference type="PROSITE" id="PS50893">
    <property type="entry name" value="ABC_TRANSPORTER_2"/>
    <property type="match status" value="2"/>
</dbReference>
<dbReference type="CDD" id="cd03257">
    <property type="entry name" value="ABC_NikE_OppD_transporters"/>
    <property type="match status" value="2"/>
</dbReference>
<dbReference type="GO" id="GO:0055085">
    <property type="term" value="P:transmembrane transport"/>
    <property type="evidence" value="ECO:0007669"/>
    <property type="project" value="UniProtKB-ARBA"/>
</dbReference>
<keyword evidence="4 7" id="KW-0067">ATP-binding</keyword>
<feature type="region of interest" description="Disordered" evidence="5">
    <location>
        <begin position="267"/>
        <end position="289"/>
    </location>
</feature>
<dbReference type="Pfam" id="PF08352">
    <property type="entry name" value="oligo_HPY"/>
    <property type="match status" value="2"/>
</dbReference>
<dbReference type="NCBIfam" id="TIGR01727">
    <property type="entry name" value="oligo_HPY"/>
    <property type="match status" value="1"/>
</dbReference>
<dbReference type="InterPro" id="IPR017871">
    <property type="entry name" value="ABC_transporter-like_CS"/>
</dbReference>
<dbReference type="InterPro" id="IPR027417">
    <property type="entry name" value="P-loop_NTPase"/>
</dbReference>
<protein>
    <submittedName>
        <fullName evidence="7">Peptide/nickel transport system ATP-binding protein</fullName>
    </submittedName>
</protein>
<dbReference type="SUPFAM" id="SSF52540">
    <property type="entry name" value="P-loop containing nucleoside triphosphate hydrolases"/>
    <property type="match status" value="2"/>
</dbReference>
<accession>A0A239NGW3</accession>